<keyword evidence="7" id="KW-0645">Protease</keyword>
<evidence type="ECO:0000256" key="1">
    <source>
        <dbReference type="ARBA" id="ARBA00008766"/>
    </source>
</evidence>
<evidence type="ECO:0000256" key="3">
    <source>
        <dbReference type="ARBA" id="ARBA00022801"/>
    </source>
</evidence>
<dbReference type="KEGG" id="maqu:Maq22A_c23760"/>
<evidence type="ECO:0000259" key="5">
    <source>
        <dbReference type="Pfam" id="PF01321"/>
    </source>
</evidence>
<dbReference type="Pfam" id="PF00557">
    <property type="entry name" value="Peptidase_M24"/>
    <property type="match status" value="1"/>
</dbReference>
<dbReference type="STRING" id="270351.Maq22A_c23760"/>
<dbReference type="PATRIC" id="fig|270351.10.peg.4566"/>
<dbReference type="SUPFAM" id="SSF53092">
    <property type="entry name" value="Creatinase/prolidase N-terminal domain"/>
    <property type="match status" value="2"/>
</dbReference>
<dbReference type="InterPro" id="IPR029149">
    <property type="entry name" value="Creatin/AminoP/Spt16_N"/>
</dbReference>
<dbReference type="InterPro" id="IPR036005">
    <property type="entry name" value="Creatinase/aminopeptidase-like"/>
</dbReference>
<proteinExistence type="inferred from homology"/>
<dbReference type="GO" id="GO:0046872">
    <property type="term" value="F:metal ion binding"/>
    <property type="evidence" value="ECO:0007669"/>
    <property type="project" value="UniProtKB-KW"/>
</dbReference>
<feature type="domain" description="Peptidase M24 C-terminal" evidence="6">
    <location>
        <begin position="547"/>
        <end position="607"/>
    </location>
</feature>
<dbReference type="RefSeq" id="WP_060848584.1">
    <property type="nucleotide sequence ID" value="NZ_AP014704.1"/>
</dbReference>
<accession>A0A0C6FGN4</accession>
<keyword evidence="2" id="KW-0479">Metal-binding</keyword>
<dbReference type="Pfam" id="PF01321">
    <property type="entry name" value="Creatinase_N"/>
    <property type="match status" value="1"/>
</dbReference>
<dbReference type="Gene3D" id="3.40.350.10">
    <property type="entry name" value="Creatinase/prolidase N-terminal domain"/>
    <property type="match status" value="2"/>
</dbReference>
<gene>
    <name evidence="7" type="primary">pepP</name>
    <name evidence="7" type="ORF">Maq22A_c23760</name>
</gene>
<dbReference type="GO" id="GO:0070006">
    <property type="term" value="F:metalloaminopeptidase activity"/>
    <property type="evidence" value="ECO:0007669"/>
    <property type="project" value="InterPro"/>
</dbReference>
<dbReference type="OrthoDB" id="9806388at2"/>
<keyword evidence="7" id="KW-0031">Aminopeptidase</keyword>
<dbReference type="InterPro" id="IPR000587">
    <property type="entry name" value="Creatinase_N"/>
</dbReference>
<dbReference type="EMBL" id="AP014704">
    <property type="protein sequence ID" value="BAQ47693.1"/>
    <property type="molecule type" value="Genomic_DNA"/>
</dbReference>
<dbReference type="InterPro" id="IPR000994">
    <property type="entry name" value="Pept_M24"/>
</dbReference>
<dbReference type="CDD" id="cd01085">
    <property type="entry name" value="APP"/>
    <property type="match status" value="1"/>
</dbReference>
<dbReference type="InterPro" id="IPR033740">
    <property type="entry name" value="Pept_M24B"/>
</dbReference>
<reference evidence="7 8" key="1">
    <citation type="journal article" date="2015" name="Genome Announc.">
        <title>Complete Genome Sequence of Methylobacterium aquaticum Strain 22A, Isolated from Racomitrium japonicum Moss.</title>
        <authorList>
            <person name="Tani A."/>
            <person name="Ogura Y."/>
            <person name="Hayashi T."/>
            <person name="Kimbara K."/>
        </authorList>
    </citation>
    <scope>NUCLEOTIDE SEQUENCE [LARGE SCALE GENOMIC DNA]</scope>
    <source>
        <strain evidence="7 8">MA-22A</strain>
    </source>
</reference>
<evidence type="ECO:0000256" key="2">
    <source>
        <dbReference type="ARBA" id="ARBA00022723"/>
    </source>
</evidence>
<evidence type="ECO:0000259" key="6">
    <source>
        <dbReference type="Pfam" id="PF16188"/>
    </source>
</evidence>
<sequence length="610" mass="64567">MSQTARFQSFEDPSHREGAARVAALRAAMAQRGVAGFVVPRADEHQSEYVPANAERLAWLTGFTGSAGTAIVLADKAALVVDGRYTLQAAEQVDTAIVTPVPLAETSVEAWIEANLPAGGVLAYDPWLHTPDGLARLERAAQAAGGRVEATALNLVDLVWIDRPAAPRAPVVPHPDHLAGEAAAAKLDRVRAALDKARLGALVVSDPHNLAWAFNLRGGDVSHTPLPLGYAVIPRDGLPRLFLDARKVTAEALAALDGLAERHDPEALTEALDALGAGKARVRLDAATGAVALRRRIEAAGGSVDVGPDPITAMKAAKNAAEIAGTRAAHRRDGAAVTRFLAWLAREAPGGAVSEIDAVVRLEAFRAETGLLREIAFPTISGSGPNGAIVHYRVSRGTDRRVQPGELFLIDSGAQYADGTTDITRTVAVGTPSPEMRDRFTRVLKGHIAIATAVFPRGTTGAQIDSFARRPLWEAGLDFDHGTGHGVGAFLSVHEGPQRIAKTGTVALQPGMIVSNEPGYYKVQAFGIRLENLVLVEETSLPGAERPMLGFETLTLAPFDRALVALELLTPAETAWLDAYHARVRAALDDLVDPETRTWLAAATRPLAEA</sequence>
<evidence type="ECO:0000313" key="7">
    <source>
        <dbReference type="EMBL" id="BAQ47693.1"/>
    </source>
</evidence>
<protein>
    <submittedName>
        <fullName evidence="7">X-Pro aminopeptidase</fullName>
    </submittedName>
</protein>
<comment type="similarity">
    <text evidence="1">Belongs to the peptidase M24B family.</text>
</comment>
<organism evidence="7 8">
    <name type="scientific">Methylobacterium aquaticum</name>
    <dbReference type="NCBI Taxonomy" id="270351"/>
    <lineage>
        <taxon>Bacteria</taxon>
        <taxon>Pseudomonadati</taxon>
        <taxon>Pseudomonadota</taxon>
        <taxon>Alphaproteobacteria</taxon>
        <taxon>Hyphomicrobiales</taxon>
        <taxon>Methylobacteriaceae</taxon>
        <taxon>Methylobacterium</taxon>
    </lineage>
</organism>
<dbReference type="Gene3D" id="3.90.230.10">
    <property type="entry name" value="Creatinase/methionine aminopeptidase superfamily"/>
    <property type="match status" value="1"/>
</dbReference>
<dbReference type="FunFam" id="3.90.230.10:FF:000009">
    <property type="entry name" value="xaa-Pro aminopeptidase 2"/>
    <property type="match status" value="1"/>
</dbReference>
<dbReference type="InterPro" id="IPR050422">
    <property type="entry name" value="X-Pro_aminopeptidase_P"/>
</dbReference>
<keyword evidence="3" id="KW-0378">Hydrolase</keyword>
<dbReference type="AlphaFoldDB" id="A0A0C6FGN4"/>
<dbReference type="Pfam" id="PF16188">
    <property type="entry name" value="Peptidase_M24_C"/>
    <property type="match status" value="1"/>
</dbReference>
<evidence type="ECO:0000259" key="4">
    <source>
        <dbReference type="Pfam" id="PF00557"/>
    </source>
</evidence>
<dbReference type="PANTHER" id="PTHR43763">
    <property type="entry name" value="XAA-PRO AMINOPEPTIDASE 1"/>
    <property type="match status" value="1"/>
</dbReference>
<dbReference type="SUPFAM" id="SSF55920">
    <property type="entry name" value="Creatinase/aminopeptidase"/>
    <property type="match status" value="1"/>
</dbReference>
<dbReference type="Proteomes" id="UP000061432">
    <property type="component" value="Chromosome"/>
</dbReference>
<dbReference type="InterPro" id="IPR032416">
    <property type="entry name" value="Peptidase_M24_C"/>
</dbReference>
<reference evidence="8" key="2">
    <citation type="submission" date="2015-01" db="EMBL/GenBank/DDBJ databases">
        <title>Complete genome sequence of Methylobacterium aquaticum strain 22A.</title>
        <authorList>
            <person name="Tani A."/>
            <person name="Ogura Y."/>
            <person name="Hayashi T."/>
        </authorList>
    </citation>
    <scope>NUCLEOTIDE SEQUENCE [LARGE SCALE GENOMIC DNA]</scope>
    <source>
        <strain evidence="8">MA-22A</strain>
    </source>
</reference>
<feature type="domain" description="Peptidase M24" evidence="4">
    <location>
        <begin position="326"/>
        <end position="538"/>
    </location>
</feature>
<evidence type="ECO:0000313" key="8">
    <source>
        <dbReference type="Proteomes" id="UP000061432"/>
    </source>
</evidence>
<dbReference type="GO" id="GO:0005737">
    <property type="term" value="C:cytoplasm"/>
    <property type="evidence" value="ECO:0007669"/>
    <property type="project" value="UniProtKB-ARBA"/>
</dbReference>
<feature type="domain" description="Creatinase N-terminal" evidence="5">
    <location>
        <begin position="21"/>
        <end position="141"/>
    </location>
</feature>
<name>A0A0C6FGN4_9HYPH</name>
<dbReference type="Pfam" id="PF16189">
    <property type="entry name" value="Creatinase_N_2"/>
    <property type="match status" value="1"/>
</dbReference>
<dbReference type="PANTHER" id="PTHR43763:SF6">
    <property type="entry name" value="XAA-PRO AMINOPEPTIDASE 1"/>
    <property type="match status" value="1"/>
</dbReference>